<organism evidence="2 3">
    <name type="scientific">Parasponia andersonii</name>
    <name type="common">Sponia andersonii</name>
    <dbReference type="NCBI Taxonomy" id="3476"/>
    <lineage>
        <taxon>Eukaryota</taxon>
        <taxon>Viridiplantae</taxon>
        <taxon>Streptophyta</taxon>
        <taxon>Embryophyta</taxon>
        <taxon>Tracheophyta</taxon>
        <taxon>Spermatophyta</taxon>
        <taxon>Magnoliopsida</taxon>
        <taxon>eudicotyledons</taxon>
        <taxon>Gunneridae</taxon>
        <taxon>Pentapetalae</taxon>
        <taxon>rosids</taxon>
        <taxon>fabids</taxon>
        <taxon>Rosales</taxon>
        <taxon>Cannabaceae</taxon>
        <taxon>Parasponia</taxon>
    </lineage>
</organism>
<dbReference type="AlphaFoldDB" id="A0A2P5CVK3"/>
<dbReference type="EMBL" id="JXTB01000091">
    <property type="protein sequence ID" value="PON65080.1"/>
    <property type="molecule type" value="Genomic_DNA"/>
</dbReference>
<sequence>MSPVVSFVMALFVSILAGSKSITTKERVENYKSCSSANKRAGVARIGGFVDHTTRIGKERKIAMEMAIKDSMINNFASSSRRTCSQIHLHLQLHLKDSRAAATGNNSTIDKISFSRCPFVD</sequence>
<name>A0A2P5CVK3_PARAD</name>
<accession>A0A2P5CVK3</accession>
<proteinExistence type="predicted"/>
<protein>
    <submittedName>
        <fullName evidence="2">Uncharacterized protein</fullName>
    </submittedName>
</protein>
<evidence type="ECO:0000313" key="3">
    <source>
        <dbReference type="Proteomes" id="UP000237105"/>
    </source>
</evidence>
<reference evidence="3" key="1">
    <citation type="submission" date="2016-06" db="EMBL/GenBank/DDBJ databases">
        <title>Parallel loss of symbiosis genes in relatives of nitrogen-fixing non-legume Parasponia.</title>
        <authorList>
            <person name="Van Velzen R."/>
            <person name="Holmer R."/>
            <person name="Bu F."/>
            <person name="Rutten L."/>
            <person name="Van Zeijl A."/>
            <person name="Liu W."/>
            <person name="Santuari L."/>
            <person name="Cao Q."/>
            <person name="Sharma T."/>
            <person name="Shen D."/>
            <person name="Roswanjaya Y."/>
            <person name="Wardhani T."/>
            <person name="Kalhor M.S."/>
            <person name="Jansen J."/>
            <person name="Van den Hoogen J."/>
            <person name="Gungor B."/>
            <person name="Hartog M."/>
            <person name="Hontelez J."/>
            <person name="Verver J."/>
            <person name="Yang W.-C."/>
            <person name="Schijlen E."/>
            <person name="Repin R."/>
            <person name="Schilthuizen M."/>
            <person name="Schranz E."/>
            <person name="Heidstra R."/>
            <person name="Miyata K."/>
            <person name="Fedorova E."/>
            <person name="Kohlen W."/>
            <person name="Bisseling T."/>
            <person name="Smit S."/>
            <person name="Geurts R."/>
        </authorList>
    </citation>
    <scope>NUCLEOTIDE SEQUENCE [LARGE SCALE GENOMIC DNA]</scope>
    <source>
        <strain evidence="3">cv. WU1-14</strain>
    </source>
</reference>
<evidence type="ECO:0000256" key="1">
    <source>
        <dbReference type="SAM" id="SignalP"/>
    </source>
</evidence>
<comment type="caution">
    <text evidence="2">The sequence shown here is derived from an EMBL/GenBank/DDBJ whole genome shotgun (WGS) entry which is preliminary data.</text>
</comment>
<keyword evidence="1" id="KW-0732">Signal</keyword>
<keyword evidence="3" id="KW-1185">Reference proteome</keyword>
<dbReference type="OrthoDB" id="5984008at2759"/>
<dbReference type="Proteomes" id="UP000237105">
    <property type="component" value="Unassembled WGS sequence"/>
</dbReference>
<gene>
    <name evidence="2" type="ORF">PanWU01x14_119970</name>
</gene>
<evidence type="ECO:0000313" key="2">
    <source>
        <dbReference type="EMBL" id="PON65080.1"/>
    </source>
</evidence>
<feature type="signal peptide" evidence="1">
    <location>
        <begin position="1"/>
        <end position="21"/>
    </location>
</feature>
<feature type="chain" id="PRO_5015195195" evidence="1">
    <location>
        <begin position="22"/>
        <end position="121"/>
    </location>
</feature>